<evidence type="ECO:0000256" key="2">
    <source>
        <dbReference type="PROSITE-ProRule" id="PRU00529"/>
    </source>
</evidence>
<gene>
    <name evidence="5" type="ORF">L798_14152</name>
</gene>
<dbReference type="SUPFAM" id="SSF143437">
    <property type="entry name" value="THUMP domain-like"/>
    <property type="match status" value="1"/>
</dbReference>
<dbReference type="FunFam" id="3.30.2300.10:FF:000001">
    <property type="entry name" value="THUMP domain-containing protein 1"/>
    <property type="match status" value="1"/>
</dbReference>
<evidence type="ECO:0000256" key="3">
    <source>
        <dbReference type="SAM" id="MobiDB-lite"/>
    </source>
</evidence>
<feature type="region of interest" description="Disordered" evidence="3">
    <location>
        <begin position="308"/>
        <end position="351"/>
    </location>
</feature>
<proteinExistence type="inferred from homology"/>
<dbReference type="InterPro" id="IPR004114">
    <property type="entry name" value="THUMP_dom"/>
</dbReference>
<dbReference type="Pfam" id="PF02926">
    <property type="entry name" value="THUMP"/>
    <property type="match status" value="1"/>
</dbReference>
<sequence>MNSYQKRKKPNFYTSQKAKKKREFVLKPGLKGFLCTCNSREKDCIRESYNILNEYADCLYGEEKETSAGTSAVRGTAKDESEDEDIETALSKELDSLKAERKKVPSKCRFQAVDSGANNCIFIQTTVPEPVQLAHYIMKDLESTKKQKTRFLLRLLPIEATCKAYLEDIRQTADNLLDKYFSKEGKTFAVLFNRRNSSGVNRDDLIRDLAEMVLRRHPENRADLKHPQLAIIVEVIRNMCCLSVLPDYFELRKYNLLELCAPEGGIKVIGEKRERVVGGEGEGQAKIVGGKSDEIGEEVMVAKEDVETCPDGEGDKSKIVDSELEEEANQIKVSDDVDDPKKKPGHVNVGDQLAEMGNKYIGVNIEEQMDVTGNKSSDKPVAHAEADV</sequence>
<dbReference type="InParanoid" id="A0A067QQ67"/>
<evidence type="ECO:0000313" key="5">
    <source>
        <dbReference type="EMBL" id="KDR11885.1"/>
    </source>
</evidence>
<dbReference type="EMBL" id="KK853064">
    <property type="protein sequence ID" value="KDR11885.1"/>
    <property type="molecule type" value="Genomic_DNA"/>
</dbReference>
<feature type="domain" description="THUMP" evidence="4">
    <location>
        <begin position="140"/>
        <end position="246"/>
    </location>
</feature>
<evidence type="ECO:0000313" key="6">
    <source>
        <dbReference type="Proteomes" id="UP000027135"/>
    </source>
</evidence>
<dbReference type="Gene3D" id="3.30.2300.10">
    <property type="entry name" value="THUMP superfamily"/>
    <property type="match status" value="1"/>
</dbReference>
<dbReference type="STRING" id="136037.A0A067QQ67"/>
<reference evidence="5 6" key="1">
    <citation type="journal article" date="2014" name="Nat. Commun.">
        <title>Molecular traces of alternative social organization in a termite genome.</title>
        <authorList>
            <person name="Terrapon N."/>
            <person name="Li C."/>
            <person name="Robertson H.M."/>
            <person name="Ji L."/>
            <person name="Meng X."/>
            <person name="Booth W."/>
            <person name="Chen Z."/>
            <person name="Childers C.P."/>
            <person name="Glastad K.M."/>
            <person name="Gokhale K."/>
            <person name="Gowin J."/>
            <person name="Gronenberg W."/>
            <person name="Hermansen R.A."/>
            <person name="Hu H."/>
            <person name="Hunt B.G."/>
            <person name="Huylmans A.K."/>
            <person name="Khalil S.M."/>
            <person name="Mitchell R.D."/>
            <person name="Munoz-Torres M.C."/>
            <person name="Mustard J.A."/>
            <person name="Pan H."/>
            <person name="Reese J.T."/>
            <person name="Scharf M.E."/>
            <person name="Sun F."/>
            <person name="Vogel H."/>
            <person name="Xiao J."/>
            <person name="Yang W."/>
            <person name="Yang Z."/>
            <person name="Yang Z."/>
            <person name="Zhou J."/>
            <person name="Zhu J."/>
            <person name="Brent C.S."/>
            <person name="Elsik C.G."/>
            <person name="Goodisman M.A."/>
            <person name="Liberles D.A."/>
            <person name="Roe R.M."/>
            <person name="Vargo E.L."/>
            <person name="Vilcinskas A."/>
            <person name="Wang J."/>
            <person name="Bornberg-Bauer E."/>
            <person name="Korb J."/>
            <person name="Zhang G."/>
            <person name="Liebig J."/>
        </authorList>
    </citation>
    <scope>NUCLEOTIDE SEQUENCE [LARGE SCALE GENOMIC DNA]</scope>
    <source>
        <tissue evidence="5">Whole organism</tissue>
    </source>
</reference>
<dbReference type="GO" id="GO:0003723">
    <property type="term" value="F:RNA binding"/>
    <property type="evidence" value="ECO:0007669"/>
    <property type="project" value="UniProtKB-UniRule"/>
</dbReference>
<dbReference type="FunCoup" id="A0A067QQ67">
    <property type="interactions" value="2092"/>
</dbReference>
<evidence type="ECO:0000256" key="1">
    <source>
        <dbReference type="ARBA" id="ARBA00060731"/>
    </source>
</evidence>
<dbReference type="PROSITE" id="PS51165">
    <property type="entry name" value="THUMP"/>
    <property type="match status" value="1"/>
</dbReference>
<keyword evidence="2" id="KW-0694">RNA-binding</keyword>
<name>A0A067QQ67_ZOONE</name>
<dbReference type="OMA" id="DHQKKDD"/>
<feature type="compositionally biased region" description="Basic and acidic residues" evidence="3">
    <location>
        <begin position="333"/>
        <end position="342"/>
    </location>
</feature>
<organism evidence="5 6">
    <name type="scientific">Zootermopsis nevadensis</name>
    <name type="common">Dampwood termite</name>
    <dbReference type="NCBI Taxonomy" id="136037"/>
    <lineage>
        <taxon>Eukaryota</taxon>
        <taxon>Metazoa</taxon>
        <taxon>Ecdysozoa</taxon>
        <taxon>Arthropoda</taxon>
        <taxon>Hexapoda</taxon>
        <taxon>Insecta</taxon>
        <taxon>Pterygota</taxon>
        <taxon>Neoptera</taxon>
        <taxon>Polyneoptera</taxon>
        <taxon>Dictyoptera</taxon>
        <taxon>Blattodea</taxon>
        <taxon>Blattoidea</taxon>
        <taxon>Termitoidae</taxon>
        <taxon>Termopsidae</taxon>
        <taxon>Zootermopsis</taxon>
    </lineage>
</organism>
<dbReference type="PANTHER" id="PTHR13452">
    <property type="entry name" value="THUMP DOMAIN CONTAINING PROTEIN 1-RELATED"/>
    <property type="match status" value="1"/>
</dbReference>
<dbReference type="SMART" id="SM00981">
    <property type="entry name" value="THUMP"/>
    <property type="match status" value="1"/>
</dbReference>
<keyword evidence="6" id="KW-1185">Reference proteome</keyword>
<dbReference type="eggNOG" id="KOG3943">
    <property type="taxonomic scope" value="Eukaryota"/>
</dbReference>
<dbReference type="CDD" id="cd11717">
    <property type="entry name" value="THUMP_THUMPD1_like"/>
    <property type="match status" value="1"/>
</dbReference>
<dbReference type="Proteomes" id="UP000027135">
    <property type="component" value="Unassembled WGS sequence"/>
</dbReference>
<evidence type="ECO:0000259" key="4">
    <source>
        <dbReference type="PROSITE" id="PS51165"/>
    </source>
</evidence>
<accession>A0A067QQ67</accession>
<protein>
    <submittedName>
        <fullName evidence="5">THUMP domain-containing protein 1</fullName>
    </submittedName>
</protein>
<dbReference type="OrthoDB" id="367221at2759"/>
<dbReference type="InterPro" id="IPR040183">
    <property type="entry name" value="THUMPD1-like"/>
</dbReference>
<comment type="similarity">
    <text evidence="1">Belongs to the THUMPD1 family.</text>
</comment>
<dbReference type="PANTHER" id="PTHR13452:SF10">
    <property type="entry name" value="THUMP DOMAIN-CONTAINING PROTEIN 1"/>
    <property type="match status" value="1"/>
</dbReference>
<dbReference type="GO" id="GO:0006400">
    <property type="term" value="P:tRNA modification"/>
    <property type="evidence" value="ECO:0007669"/>
    <property type="project" value="InterPro"/>
</dbReference>
<dbReference type="AlphaFoldDB" id="A0A067QQ67"/>